<comment type="similarity">
    <text evidence="1 5">Belongs to the antibiotic N-acetyltransferase family.</text>
</comment>
<organism evidence="6 7">
    <name type="scientific">Sinorhizobium meliloti (strain SM11)</name>
    <dbReference type="NCBI Taxonomy" id="707241"/>
    <lineage>
        <taxon>Bacteria</taxon>
        <taxon>Pseudomonadati</taxon>
        <taxon>Pseudomonadota</taxon>
        <taxon>Alphaproteobacteria</taxon>
        <taxon>Hyphomicrobiales</taxon>
        <taxon>Rhizobiaceae</taxon>
        <taxon>Sinorhizobium/Ensifer group</taxon>
        <taxon>Sinorhizobium</taxon>
    </lineage>
</organism>
<evidence type="ECO:0000256" key="4">
    <source>
        <dbReference type="ARBA" id="ARBA00023315"/>
    </source>
</evidence>
<dbReference type="GO" id="GO:0046353">
    <property type="term" value="F:aminoglycoside 3-N-acetyltransferase activity"/>
    <property type="evidence" value="ECO:0007669"/>
    <property type="project" value="UniProtKB-EC"/>
</dbReference>
<dbReference type="NCBIfam" id="NF033081">
    <property type="entry name" value="AAC_3_IV"/>
    <property type="match status" value="1"/>
</dbReference>
<evidence type="ECO:0000256" key="5">
    <source>
        <dbReference type="RuleBase" id="RU365031"/>
    </source>
</evidence>
<evidence type="ECO:0000256" key="1">
    <source>
        <dbReference type="ARBA" id="ARBA00006383"/>
    </source>
</evidence>
<dbReference type="GO" id="GO:0046677">
    <property type="term" value="P:response to antibiotic"/>
    <property type="evidence" value="ECO:0007669"/>
    <property type="project" value="UniProtKB-KW"/>
</dbReference>
<dbReference type="InterPro" id="IPR028345">
    <property type="entry name" value="Antibiotic_NAT-like"/>
</dbReference>
<keyword evidence="4 5" id="KW-0012">Acyltransferase</keyword>
<protein>
    <recommendedName>
        <fullName evidence="2 5">Aminoglycoside N(3)-acetyltransferase</fullName>
        <ecNumber evidence="5">2.3.1.-</ecNumber>
    </recommendedName>
</protein>
<sequence length="294" mass="31697">MAQTSALFAVECQPTLVTNRQSMTQQNEWRASEIVDQLIALGVKPGGVLLVHCSFRSVRPVEGGPPGVIAALRAAIGPEGTLVMPSWSGLDDEPFDPAATPATPDLGIVADTFWRLENVTRSDHPFAFAATGPLAARITSDSLPLPPHAPASPIGRIHELDGQVLLLGVEHDSDTTLHLAELIAKVPYGVPRHCTVLDNGKPIRVDYRENDHCCQNFNLADAWLRREGLQREGQVGHAHARLIRSRDIVRIASDRLARDPLVFLHPIEAGCEECDAARQSAGCAPRSTSGGGQF</sequence>
<dbReference type="KEGG" id="smx:SM11_chr0969"/>
<evidence type="ECO:0000256" key="2">
    <source>
        <dbReference type="ARBA" id="ARBA00012882"/>
    </source>
</evidence>
<dbReference type="PANTHER" id="PTHR11104:SF0">
    <property type="entry name" value="SPBETA PROPHAGE-DERIVED AMINOGLYCOSIDE N(3')-ACETYLTRANSFERASE-LIKE PROTEIN YOKD"/>
    <property type="match status" value="1"/>
</dbReference>
<comment type="catalytic activity">
    <reaction evidence="5">
        <text>a 2-deoxystreptamine antibiotic + acetyl-CoA = an N(3)-acetyl-2-deoxystreptamine antibiotic + CoA + H(+)</text>
        <dbReference type="Rhea" id="RHEA:12665"/>
        <dbReference type="ChEBI" id="CHEBI:15378"/>
        <dbReference type="ChEBI" id="CHEBI:57287"/>
        <dbReference type="ChEBI" id="CHEBI:57288"/>
        <dbReference type="ChEBI" id="CHEBI:57921"/>
        <dbReference type="ChEBI" id="CHEBI:77452"/>
        <dbReference type="EC" id="2.3.1.81"/>
    </reaction>
</comment>
<gene>
    <name evidence="6" type="primary">aacC</name>
    <name evidence="6" type="ordered locus">SM11_chr0969</name>
</gene>
<dbReference type="PANTHER" id="PTHR11104">
    <property type="entry name" value="AMINOGLYCOSIDE N3-ACETYLTRANSFERASE"/>
    <property type="match status" value="1"/>
</dbReference>
<evidence type="ECO:0000256" key="3">
    <source>
        <dbReference type="ARBA" id="ARBA00022679"/>
    </source>
</evidence>
<accession>F7X2N4</accession>
<dbReference type="HOGENOM" id="CLU_060091_0_0_5"/>
<dbReference type="Proteomes" id="UP000009045">
    <property type="component" value="Chromosome"/>
</dbReference>
<dbReference type="EC" id="2.3.1.-" evidence="5"/>
<dbReference type="PATRIC" id="fig|707241.3.peg.1016"/>
<dbReference type="AlphaFoldDB" id="F7X2N4"/>
<evidence type="ECO:0000313" key="6">
    <source>
        <dbReference type="EMBL" id="AEH78246.1"/>
    </source>
</evidence>
<dbReference type="EMBL" id="CP001830">
    <property type="protein sequence ID" value="AEH78246.1"/>
    <property type="molecule type" value="Genomic_DNA"/>
</dbReference>
<reference evidence="6 7" key="1">
    <citation type="journal article" date="2011" name="J. Biotechnol.">
        <title>The complete genome sequence of the dominant Sinorhizobium meliloti field isolate SM11 extends the S. meliloti pan-genome.</title>
        <authorList>
            <person name="Schneiker-Bekel S."/>
            <person name="Wibberg D."/>
            <person name="Bekel T."/>
            <person name="Blom J."/>
            <person name="Linke B."/>
            <person name="Neuweger H."/>
            <person name="Stiens M."/>
            <person name="Vorholter F.J."/>
            <person name="Weidner S."/>
            <person name="Goesmann A."/>
            <person name="Puhler A."/>
            <person name="Schluter A."/>
        </authorList>
    </citation>
    <scope>NUCLEOTIDE SEQUENCE [LARGE SCALE GENOMIC DNA]</scope>
    <source>
        <strain evidence="6 7">SM11</strain>
    </source>
</reference>
<keyword evidence="5" id="KW-0046">Antibiotic resistance</keyword>
<dbReference type="Pfam" id="PF02522">
    <property type="entry name" value="Antibiotic_NAT"/>
    <property type="match status" value="1"/>
</dbReference>
<dbReference type="SUPFAM" id="SSF110710">
    <property type="entry name" value="TTHA0583/YokD-like"/>
    <property type="match status" value="1"/>
</dbReference>
<dbReference type="InterPro" id="IPR003679">
    <property type="entry name" value="Amioglycoside_AcTrfase"/>
</dbReference>
<keyword evidence="3 5" id="KW-0808">Transferase</keyword>
<evidence type="ECO:0000313" key="7">
    <source>
        <dbReference type="Proteomes" id="UP000009045"/>
    </source>
</evidence>
<name>F7X2N4_SINMM</name>
<proteinExistence type="inferred from homology"/>